<gene>
    <name evidence="13" type="ORF">SAMN05443667_114113</name>
</gene>
<evidence type="ECO:0000256" key="7">
    <source>
        <dbReference type="ARBA" id="ARBA00022840"/>
    </source>
</evidence>
<dbReference type="InterPro" id="IPR016064">
    <property type="entry name" value="NAD/diacylglycerol_kinase_sf"/>
</dbReference>
<dbReference type="SUPFAM" id="SSF111331">
    <property type="entry name" value="NAD kinase/diacylglycerol kinase-like"/>
    <property type="match status" value="1"/>
</dbReference>
<evidence type="ECO:0000256" key="9">
    <source>
        <dbReference type="ARBA" id="ARBA00023098"/>
    </source>
</evidence>
<keyword evidence="10" id="KW-0594">Phospholipid biosynthesis</keyword>
<dbReference type="InterPro" id="IPR005218">
    <property type="entry name" value="Diacylglycerol/lipid_kinase"/>
</dbReference>
<keyword evidence="11" id="KW-1208">Phospholipid metabolism</keyword>
<keyword evidence="14" id="KW-1185">Reference proteome</keyword>
<dbReference type="PANTHER" id="PTHR12358">
    <property type="entry name" value="SPHINGOSINE KINASE"/>
    <property type="match status" value="1"/>
</dbReference>
<dbReference type="AlphaFoldDB" id="A0A1H4FRI0"/>
<reference evidence="14" key="1">
    <citation type="submission" date="2016-10" db="EMBL/GenBank/DDBJ databases">
        <authorList>
            <person name="Varghese N."/>
            <person name="Submissions S."/>
        </authorList>
    </citation>
    <scope>NUCLEOTIDE SEQUENCE [LARGE SCALE GENOMIC DNA]</scope>
    <source>
        <strain evidence="14">DSM 22376</strain>
    </source>
</reference>
<evidence type="ECO:0000256" key="2">
    <source>
        <dbReference type="ARBA" id="ARBA00022516"/>
    </source>
</evidence>
<feature type="domain" description="DAGKc" evidence="12">
    <location>
        <begin position="1"/>
        <end position="126"/>
    </location>
</feature>
<accession>A0A1H4FRI0</accession>
<dbReference type="GO" id="GO:0008654">
    <property type="term" value="P:phospholipid biosynthetic process"/>
    <property type="evidence" value="ECO:0007669"/>
    <property type="project" value="UniProtKB-KW"/>
</dbReference>
<dbReference type="Gene3D" id="3.40.50.10330">
    <property type="entry name" value="Probable inorganic polyphosphate/atp-NAD kinase, domain 1"/>
    <property type="match status" value="1"/>
</dbReference>
<evidence type="ECO:0000313" key="13">
    <source>
        <dbReference type="EMBL" id="SEA99667.1"/>
    </source>
</evidence>
<dbReference type="GO" id="GO:0046872">
    <property type="term" value="F:metal ion binding"/>
    <property type="evidence" value="ECO:0007669"/>
    <property type="project" value="UniProtKB-KW"/>
</dbReference>
<dbReference type="Gene3D" id="2.60.200.40">
    <property type="match status" value="1"/>
</dbReference>
<keyword evidence="8" id="KW-0460">Magnesium</keyword>
<dbReference type="PROSITE" id="PS50146">
    <property type="entry name" value="DAGK"/>
    <property type="match status" value="1"/>
</dbReference>
<dbReference type="InterPro" id="IPR001206">
    <property type="entry name" value="Diacylglycerol_kinase_cat_dom"/>
</dbReference>
<keyword evidence="6 13" id="KW-0418">Kinase</keyword>
<evidence type="ECO:0000313" key="14">
    <source>
        <dbReference type="Proteomes" id="UP000198951"/>
    </source>
</evidence>
<evidence type="ECO:0000256" key="10">
    <source>
        <dbReference type="ARBA" id="ARBA00023209"/>
    </source>
</evidence>
<dbReference type="Pfam" id="PF00781">
    <property type="entry name" value="DAGK_cat"/>
    <property type="match status" value="1"/>
</dbReference>
<dbReference type="GO" id="GO:0005886">
    <property type="term" value="C:plasma membrane"/>
    <property type="evidence" value="ECO:0007669"/>
    <property type="project" value="TreeGrafter"/>
</dbReference>
<protein>
    <submittedName>
        <fullName evidence="13">Lipid kinase, YegS/Rv2252/BmrU family</fullName>
    </submittedName>
</protein>
<dbReference type="GO" id="GO:0016301">
    <property type="term" value="F:kinase activity"/>
    <property type="evidence" value="ECO:0007669"/>
    <property type="project" value="UniProtKB-KW"/>
</dbReference>
<keyword evidence="5" id="KW-0547">Nucleotide-binding</keyword>
<keyword evidence="3" id="KW-0808">Transferase</keyword>
<evidence type="ECO:0000256" key="1">
    <source>
        <dbReference type="ARBA" id="ARBA00001946"/>
    </source>
</evidence>
<keyword evidence="2" id="KW-0444">Lipid biosynthesis</keyword>
<keyword evidence="9" id="KW-0443">Lipid metabolism</keyword>
<dbReference type="InterPro" id="IPR045540">
    <property type="entry name" value="YegS/DAGK_C"/>
</dbReference>
<dbReference type="STRING" id="150146.SAMN05443667_114113"/>
<evidence type="ECO:0000256" key="5">
    <source>
        <dbReference type="ARBA" id="ARBA00022741"/>
    </source>
</evidence>
<sequence>MAFIINGSRKLSDQVKRSITDCENHIAIESISFISKGPKEAIIFANQACLSGFDVIVAVGGDGTINEVVNGIIQSKKNNITLGILANGTGNDFVRGTNLALNPNSLIEAVLRNEIQSVDVGKIESSLGVTYFINITDIGFGGKVVQILEKQRRFLGGKTSYGIAILRAFIGYRVPVLKITTPNFNFEGPVLMVAICNGSIFGDGLTINPFAKIDDGKLNITLLGRVSLVDYIKNLNNLKSGKKVNHPEAIYFETGKIDIRVKDGVAVSEVDGEYLASGNLGISVLPNAISLLVY</sequence>
<proteinExistence type="predicted"/>
<evidence type="ECO:0000256" key="11">
    <source>
        <dbReference type="ARBA" id="ARBA00023264"/>
    </source>
</evidence>
<evidence type="ECO:0000256" key="3">
    <source>
        <dbReference type="ARBA" id="ARBA00022679"/>
    </source>
</evidence>
<dbReference type="InterPro" id="IPR050187">
    <property type="entry name" value="Lipid_Phosphate_FormReg"/>
</dbReference>
<evidence type="ECO:0000259" key="12">
    <source>
        <dbReference type="PROSITE" id="PS50146"/>
    </source>
</evidence>
<dbReference type="PANTHER" id="PTHR12358:SF106">
    <property type="entry name" value="LIPID KINASE YEGS"/>
    <property type="match status" value="1"/>
</dbReference>
<dbReference type="Pfam" id="PF19279">
    <property type="entry name" value="YegS_C"/>
    <property type="match status" value="1"/>
</dbReference>
<keyword evidence="7" id="KW-0067">ATP-binding</keyword>
<dbReference type="InterPro" id="IPR017438">
    <property type="entry name" value="ATP-NAD_kinase_N"/>
</dbReference>
<dbReference type="EMBL" id="FNRD01000014">
    <property type="protein sequence ID" value="SEA99667.1"/>
    <property type="molecule type" value="Genomic_DNA"/>
</dbReference>
<evidence type="ECO:0000256" key="6">
    <source>
        <dbReference type="ARBA" id="ARBA00022777"/>
    </source>
</evidence>
<keyword evidence="4" id="KW-0479">Metal-binding</keyword>
<evidence type="ECO:0000256" key="4">
    <source>
        <dbReference type="ARBA" id="ARBA00022723"/>
    </source>
</evidence>
<name>A0A1H4FRI0_9FLAO</name>
<dbReference type="NCBIfam" id="TIGR00147">
    <property type="entry name" value="YegS/Rv2252/BmrU family lipid kinase"/>
    <property type="match status" value="1"/>
</dbReference>
<comment type="cofactor">
    <cofactor evidence="1">
        <name>Mg(2+)</name>
        <dbReference type="ChEBI" id="CHEBI:18420"/>
    </cofactor>
</comment>
<organism evidence="13 14">
    <name type="scientific">Flavobacterium gillisiae</name>
    <dbReference type="NCBI Taxonomy" id="150146"/>
    <lineage>
        <taxon>Bacteria</taxon>
        <taxon>Pseudomonadati</taxon>
        <taxon>Bacteroidota</taxon>
        <taxon>Flavobacteriia</taxon>
        <taxon>Flavobacteriales</taxon>
        <taxon>Flavobacteriaceae</taxon>
        <taxon>Flavobacterium</taxon>
    </lineage>
</organism>
<dbReference type="RefSeq" id="WP_176980645.1">
    <property type="nucleotide sequence ID" value="NZ_FNRD01000014.1"/>
</dbReference>
<dbReference type="Proteomes" id="UP000198951">
    <property type="component" value="Unassembled WGS sequence"/>
</dbReference>
<dbReference type="GO" id="GO:0005524">
    <property type="term" value="F:ATP binding"/>
    <property type="evidence" value="ECO:0007669"/>
    <property type="project" value="UniProtKB-KW"/>
</dbReference>
<evidence type="ECO:0000256" key="8">
    <source>
        <dbReference type="ARBA" id="ARBA00022842"/>
    </source>
</evidence>